<dbReference type="EMBL" id="JAQHRD010000014">
    <property type="protein sequence ID" value="KAJ6437041.1"/>
    <property type="molecule type" value="Genomic_DNA"/>
</dbReference>
<keyword evidence="3" id="KW-1185">Reference proteome</keyword>
<evidence type="ECO:0000313" key="3">
    <source>
        <dbReference type="Proteomes" id="UP001163105"/>
    </source>
</evidence>
<proteinExistence type="predicted"/>
<evidence type="ECO:0000313" key="2">
    <source>
        <dbReference type="EMBL" id="KAJ6437041.1"/>
    </source>
</evidence>
<gene>
    <name evidence="2" type="ORF">O9K51_10338</name>
</gene>
<organism evidence="2 3">
    <name type="scientific">Purpureocillium lavendulum</name>
    <dbReference type="NCBI Taxonomy" id="1247861"/>
    <lineage>
        <taxon>Eukaryota</taxon>
        <taxon>Fungi</taxon>
        <taxon>Dikarya</taxon>
        <taxon>Ascomycota</taxon>
        <taxon>Pezizomycotina</taxon>
        <taxon>Sordariomycetes</taxon>
        <taxon>Hypocreomycetidae</taxon>
        <taxon>Hypocreales</taxon>
        <taxon>Ophiocordycipitaceae</taxon>
        <taxon>Purpureocillium</taxon>
    </lineage>
</organism>
<sequence length="260" mass="28596">MEALKNLTNNIPDWQRRLDELSSQIDRRQTVLAAISPQDPNPPVARSLRNKGSSESLTQKDEAAMAMGSHDAAVLSPQPEQRQTVDIPLPAALPFPASRETGHRLALHKQAREAALAAQLQARAQAEEIRRSSSMASAESPPTTYRTRSIIIVYYDSYVQAFFDELVRFVSSNRNLIRKARMAAMVAQVRQIAEMEMADDEKNPDGDDNRTSDGLPSLRYISTGRLPAMSASGRSEIRGLGGDVQLPCHSTIATLSKTLT</sequence>
<reference evidence="2" key="1">
    <citation type="submission" date="2023-01" db="EMBL/GenBank/DDBJ databases">
        <title>The growth and conidiation of Purpureocillium lavendulum are regulated by nitrogen source and histone H3K14 acetylation.</title>
        <authorList>
            <person name="Tang P."/>
            <person name="Han J."/>
            <person name="Zhang C."/>
            <person name="Tang P."/>
            <person name="Qi F."/>
            <person name="Zhang K."/>
            <person name="Liang L."/>
        </authorList>
    </citation>
    <scope>NUCLEOTIDE SEQUENCE</scope>
    <source>
        <strain evidence="2">YMF1.00683</strain>
    </source>
</reference>
<dbReference type="Proteomes" id="UP001163105">
    <property type="component" value="Unassembled WGS sequence"/>
</dbReference>
<name>A0AB34FDZ9_9HYPO</name>
<protein>
    <submittedName>
        <fullName evidence="2">Uncharacterized protein</fullName>
    </submittedName>
</protein>
<feature type="region of interest" description="Disordered" evidence="1">
    <location>
        <begin position="35"/>
        <end position="56"/>
    </location>
</feature>
<feature type="region of interest" description="Disordered" evidence="1">
    <location>
        <begin position="196"/>
        <end position="216"/>
    </location>
</feature>
<evidence type="ECO:0000256" key="1">
    <source>
        <dbReference type="SAM" id="MobiDB-lite"/>
    </source>
</evidence>
<feature type="compositionally biased region" description="Basic and acidic residues" evidence="1">
    <location>
        <begin position="200"/>
        <end position="211"/>
    </location>
</feature>
<dbReference type="AlphaFoldDB" id="A0AB34FDZ9"/>
<accession>A0AB34FDZ9</accession>
<comment type="caution">
    <text evidence="2">The sequence shown here is derived from an EMBL/GenBank/DDBJ whole genome shotgun (WGS) entry which is preliminary data.</text>
</comment>